<dbReference type="Pfam" id="PF00106">
    <property type="entry name" value="adh_short"/>
    <property type="match status" value="1"/>
</dbReference>
<evidence type="ECO:0000313" key="2">
    <source>
        <dbReference type="Proteomes" id="UP001482520"/>
    </source>
</evidence>
<reference evidence="1 2" key="1">
    <citation type="submission" date="2024-02" db="EMBL/GenBank/DDBJ databases">
        <title>Full genome sequence of Nocardioides kribbensis.</title>
        <authorList>
            <person name="Poletto B.L."/>
            <person name="Silva G."/>
            <person name="Galante D."/>
            <person name="Campos K.R."/>
            <person name="Santos M.B.N."/>
            <person name="Sacchi C.T."/>
        </authorList>
    </citation>
    <scope>NUCLEOTIDE SEQUENCE [LARGE SCALE GENOMIC DNA]</scope>
    <source>
        <strain evidence="1 2">O4R</strain>
    </source>
</reference>
<proteinExistence type="predicted"/>
<dbReference type="PANTHER" id="PTHR43431:SF7">
    <property type="entry name" value="OXIDOREDUCTASE, SHORT CHAIN DEHYDROGENASE_REDUCTASE FAMILY (AFU_ORTHOLOGUE AFUA_5G14000)"/>
    <property type="match status" value="1"/>
</dbReference>
<keyword evidence="2" id="KW-1185">Reference proteome</keyword>
<evidence type="ECO:0000313" key="1">
    <source>
        <dbReference type="EMBL" id="MEQ7848814.1"/>
    </source>
</evidence>
<protein>
    <submittedName>
        <fullName evidence="1">SDR family NAD(P)-dependent oxidoreductase</fullName>
    </submittedName>
</protein>
<accession>A0ABV1P244</accession>
<dbReference type="Gene3D" id="3.40.50.720">
    <property type="entry name" value="NAD(P)-binding Rossmann-like Domain"/>
    <property type="match status" value="1"/>
</dbReference>
<dbReference type="InterPro" id="IPR002347">
    <property type="entry name" value="SDR_fam"/>
</dbReference>
<organism evidence="1 2">
    <name type="scientific">Nocardioides kribbensis</name>
    <dbReference type="NCBI Taxonomy" id="305517"/>
    <lineage>
        <taxon>Bacteria</taxon>
        <taxon>Bacillati</taxon>
        <taxon>Actinomycetota</taxon>
        <taxon>Actinomycetes</taxon>
        <taxon>Propionibacteriales</taxon>
        <taxon>Nocardioidaceae</taxon>
        <taxon>Nocardioides</taxon>
    </lineage>
</organism>
<name>A0ABV1P244_9ACTN</name>
<dbReference type="SUPFAM" id="SSF51735">
    <property type="entry name" value="NAD(P)-binding Rossmann-fold domains"/>
    <property type="match status" value="1"/>
</dbReference>
<sequence>MTTIAIIGAGRGLGAAVARRFGREGFSVGLISRNQARLDLLAEDLAGDGVQAQGFAADVRDPASIAAALEQVTETLGPIEVLQYSPLPQKDFMRPVLETTPADLVGPVEFSIYGPVAAVHQVVPGMRFLPKEDGEGRGTILFVNGGSAVKPGRNVTGTSIAFAGQAAYAELLHEVLAEEGIHVAQLIIGGAIVEGDPEKDPDVLAEKLWTMHAERSGFRTQVSED</sequence>
<dbReference type="PANTHER" id="PTHR43431">
    <property type="entry name" value="OXIDOREDUCTASE, SHORT CHAIN DEHYDROGENASE/REDUCTASE FAMILY (AFU_ORTHOLOGUE AFUA_5G14000)"/>
    <property type="match status" value="1"/>
</dbReference>
<dbReference type="InterPro" id="IPR036291">
    <property type="entry name" value="NAD(P)-bd_dom_sf"/>
</dbReference>
<gene>
    <name evidence="1" type="ORF">V6R90_16145</name>
</gene>
<dbReference type="Proteomes" id="UP001482520">
    <property type="component" value="Unassembled WGS sequence"/>
</dbReference>
<dbReference type="RefSeq" id="WP_228942501.1">
    <property type="nucleotide sequence ID" value="NZ_JBEFCW010000284.1"/>
</dbReference>
<comment type="caution">
    <text evidence="1">The sequence shown here is derived from an EMBL/GenBank/DDBJ whole genome shotgun (WGS) entry which is preliminary data.</text>
</comment>
<dbReference type="EMBL" id="JBEGDP010000022">
    <property type="protein sequence ID" value="MEQ7848814.1"/>
    <property type="molecule type" value="Genomic_DNA"/>
</dbReference>